<evidence type="ECO:0000313" key="5">
    <source>
        <dbReference type="Proteomes" id="UP000295066"/>
    </source>
</evidence>
<proteinExistence type="inferred from homology"/>
<comment type="similarity">
    <text evidence="1">Belongs to the nitroreductase family.</text>
</comment>
<dbReference type="PANTHER" id="PTHR43673">
    <property type="entry name" value="NAD(P)H NITROREDUCTASE YDGI-RELATED"/>
    <property type="match status" value="1"/>
</dbReference>
<keyword evidence="2" id="KW-0560">Oxidoreductase</keyword>
<gene>
    <name evidence="4" type="ORF">C8D99_10250</name>
</gene>
<evidence type="ECO:0000259" key="3">
    <source>
        <dbReference type="Pfam" id="PF00881"/>
    </source>
</evidence>
<name>A0A4R8MBF8_9BACT</name>
<reference evidence="4 5" key="1">
    <citation type="submission" date="2019-03" db="EMBL/GenBank/DDBJ databases">
        <title>Genomic Encyclopedia of Type Strains, Phase IV (KMG-IV): sequencing the most valuable type-strain genomes for metagenomic binning, comparative biology and taxonomic classification.</title>
        <authorList>
            <person name="Goeker M."/>
        </authorList>
    </citation>
    <scope>NUCLEOTIDE SEQUENCE [LARGE SCALE GENOMIC DNA]</scope>
    <source>
        <strain evidence="4 5">DSM 25964</strain>
    </source>
</reference>
<accession>A0A4R8MBF8</accession>
<dbReference type="AlphaFoldDB" id="A0A4R8MBF8"/>
<feature type="domain" description="Nitroreductase" evidence="3">
    <location>
        <begin position="8"/>
        <end position="165"/>
    </location>
</feature>
<sequence length="185" mass="20624">MNDVLRAIMERRSIRKYSDRPVKREDIETVLQAGLYAPTGGDAEPWHFGVLSDREMIDALDEKARAAMRASGIDRIVAMGENPKYRIFFGAPVVIMIYGEKVLRKTGTHLSALADCSAAIQNMQLAAFSLGLGTCWIGLIRYLFPADRCMAPEGYDPLYAMTLGYSAGPEAIRPRSRREGTVTWF</sequence>
<dbReference type="PANTHER" id="PTHR43673:SF10">
    <property type="entry name" value="NADH DEHYDROGENASE_NAD(P)H NITROREDUCTASE XCC3605-RELATED"/>
    <property type="match status" value="1"/>
</dbReference>
<dbReference type="OrthoDB" id="9809288at2"/>
<keyword evidence="5" id="KW-1185">Reference proteome</keyword>
<dbReference type="InterPro" id="IPR000415">
    <property type="entry name" value="Nitroreductase-like"/>
</dbReference>
<dbReference type="Proteomes" id="UP000295066">
    <property type="component" value="Unassembled WGS sequence"/>
</dbReference>
<dbReference type="RefSeq" id="WP_133955881.1">
    <property type="nucleotide sequence ID" value="NZ_SORI01000002.1"/>
</dbReference>
<evidence type="ECO:0000256" key="2">
    <source>
        <dbReference type="ARBA" id="ARBA00023002"/>
    </source>
</evidence>
<dbReference type="SUPFAM" id="SSF55469">
    <property type="entry name" value="FMN-dependent nitroreductase-like"/>
    <property type="match status" value="1"/>
</dbReference>
<evidence type="ECO:0000313" key="4">
    <source>
        <dbReference type="EMBL" id="TDY63069.1"/>
    </source>
</evidence>
<evidence type="ECO:0000256" key="1">
    <source>
        <dbReference type="ARBA" id="ARBA00007118"/>
    </source>
</evidence>
<dbReference type="GO" id="GO:0016491">
    <property type="term" value="F:oxidoreductase activity"/>
    <property type="evidence" value="ECO:0007669"/>
    <property type="project" value="UniProtKB-KW"/>
</dbReference>
<protein>
    <submittedName>
        <fullName evidence="4">Nitroreductase</fullName>
    </submittedName>
</protein>
<dbReference type="Gene3D" id="3.40.109.10">
    <property type="entry name" value="NADH Oxidase"/>
    <property type="match status" value="1"/>
</dbReference>
<dbReference type="EMBL" id="SORI01000002">
    <property type="protein sequence ID" value="TDY63069.1"/>
    <property type="molecule type" value="Genomic_DNA"/>
</dbReference>
<dbReference type="InterPro" id="IPR029479">
    <property type="entry name" value="Nitroreductase"/>
</dbReference>
<dbReference type="Pfam" id="PF00881">
    <property type="entry name" value="Nitroreductase"/>
    <property type="match status" value="1"/>
</dbReference>
<organism evidence="4 5">
    <name type="scientific">Aminivibrio pyruvatiphilus</name>
    <dbReference type="NCBI Taxonomy" id="1005740"/>
    <lineage>
        <taxon>Bacteria</taxon>
        <taxon>Thermotogati</taxon>
        <taxon>Synergistota</taxon>
        <taxon>Synergistia</taxon>
        <taxon>Synergistales</taxon>
        <taxon>Aminobacteriaceae</taxon>
        <taxon>Aminivibrio</taxon>
    </lineage>
</organism>
<comment type="caution">
    <text evidence="4">The sequence shown here is derived from an EMBL/GenBank/DDBJ whole genome shotgun (WGS) entry which is preliminary data.</text>
</comment>